<evidence type="ECO:0000313" key="1">
    <source>
        <dbReference type="EMBL" id="QSP95677.1"/>
    </source>
</evidence>
<name>A0ABX7MTG2_9GAMM</name>
<accession>A0ABX7MTG2</accession>
<dbReference type="Pfam" id="PF11390">
    <property type="entry name" value="FdsD"/>
    <property type="match status" value="1"/>
</dbReference>
<evidence type="ECO:0000313" key="2">
    <source>
        <dbReference type="Proteomes" id="UP000663555"/>
    </source>
</evidence>
<protein>
    <submittedName>
        <fullName evidence="1">Formate dehydrogenase subunit delta</fullName>
    </submittedName>
</protein>
<keyword evidence="2" id="KW-1185">Reference proteome</keyword>
<dbReference type="EMBL" id="CP071247">
    <property type="protein sequence ID" value="QSP95677.1"/>
    <property type="molecule type" value="Genomic_DNA"/>
</dbReference>
<dbReference type="RefSeq" id="WP_206644914.1">
    <property type="nucleotide sequence ID" value="NZ_CP071247.1"/>
</dbReference>
<reference evidence="1 2" key="1">
    <citation type="submission" date="2021-03" db="EMBL/GenBank/DDBJ databases">
        <title>Genome sequencing of Marinobacter sp. LPB0319.</title>
        <authorList>
            <person name="Kim J."/>
        </authorList>
    </citation>
    <scope>NUCLEOTIDE SEQUENCE [LARGE SCALE GENOMIC DNA]</scope>
    <source>
        <strain evidence="1 2">LPB0319</strain>
    </source>
</reference>
<dbReference type="Proteomes" id="UP000663555">
    <property type="component" value="Chromosome"/>
</dbReference>
<dbReference type="InterPro" id="IPR021074">
    <property type="entry name" value="Formate_DH_dsu"/>
</dbReference>
<proteinExistence type="predicted"/>
<sequence>MTDQELAHLIQMLNQISANNIYHGDEARAADTVATHLRKFWARSMRQKIIAYAGVDGTELSNVSRLAVARLNADTRTEV</sequence>
<gene>
    <name evidence="1" type="ORF">LPB19_04485</name>
</gene>
<organism evidence="1 2">
    <name type="scientific">Marinobacter salinisoli</name>
    <dbReference type="NCBI Taxonomy" id="2769486"/>
    <lineage>
        <taxon>Bacteria</taxon>
        <taxon>Pseudomonadati</taxon>
        <taxon>Pseudomonadota</taxon>
        <taxon>Gammaproteobacteria</taxon>
        <taxon>Pseudomonadales</taxon>
        <taxon>Marinobacteraceae</taxon>
        <taxon>Marinobacter</taxon>
    </lineage>
</organism>